<dbReference type="InterPro" id="IPR042109">
    <property type="entry name" value="Adenylosuccinate_synth_dom1"/>
</dbReference>
<dbReference type="FunFam" id="1.10.300.10:FF:000001">
    <property type="entry name" value="Adenylosuccinate synthetase"/>
    <property type="match status" value="1"/>
</dbReference>
<keyword evidence="3 9" id="KW-0436">Ligase</keyword>
<dbReference type="GO" id="GO:0005737">
    <property type="term" value="C:cytoplasm"/>
    <property type="evidence" value="ECO:0007669"/>
    <property type="project" value="TreeGrafter"/>
</dbReference>
<dbReference type="InterPro" id="IPR033128">
    <property type="entry name" value="Adenylosuccin_syn_Lys_AS"/>
</dbReference>
<keyword evidence="5" id="KW-0547">Nucleotide-binding</keyword>
<dbReference type="EC" id="6.3.4.4" evidence="9"/>
<dbReference type="AlphaFoldDB" id="A0A3B0WY92"/>
<sequence>MGKNVVVLGSQWGDEGKGKIVDLLTDRASAVVRFQGGHNAGHTLVIGDKTTVLHLVPSGILRDNVMCLIGNGVVLSPSALFEEMNMLEKEGVPASQRLKISEACPLIMPYHIALDQAREIARGKKAIGTTGRGIGPAYEDKVSRRGLRVGDLLNAETFAEKLKDVMEYHNFALVNYFKADAVDYQTVLDEIMGMREKIISMIADIPAMLHNLRKDGANIMFEGAQGTLLDIDQGTYPYVTSSNCTAGGACTGSGVGPCDLDYILGITKAYTTRVGAGPFPTELFDDVGQYLGEKGHEFGATTGRSRRCGWFDGVALRRSAQVNSITGLCITKLDVLDGLEKLMICTSYKYNGETLELPPVGADAIEKCEAVYEEMPGWTETTAGVRNKDELPQNALNYLNRLEEVVGIPVDIISTGPERDETIVLRNPYE</sequence>
<dbReference type="InterPro" id="IPR042111">
    <property type="entry name" value="Adenylosuccinate_synth_dom3"/>
</dbReference>
<comment type="subunit">
    <text evidence="2">Homodimer.</text>
</comment>
<keyword evidence="4" id="KW-0479">Metal-binding</keyword>
<evidence type="ECO:0000313" key="9">
    <source>
        <dbReference type="EMBL" id="VAW60998.1"/>
    </source>
</evidence>
<dbReference type="InterPro" id="IPR027417">
    <property type="entry name" value="P-loop_NTPase"/>
</dbReference>
<organism evidence="9">
    <name type="scientific">hydrothermal vent metagenome</name>
    <dbReference type="NCBI Taxonomy" id="652676"/>
    <lineage>
        <taxon>unclassified sequences</taxon>
        <taxon>metagenomes</taxon>
        <taxon>ecological metagenomes</taxon>
    </lineage>
</organism>
<evidence type="ECO:0000256" key="2">
    <source>
        <dbReference type="ARBA" id="ARBA00011738"/>
    </source>
</evidence>
<dbReference type="Gene3D" id="3.40.440.10">
    <property type="entry name" value="Adenylosuccinate Synthetase, subunit A, domain 1"/>
    <property type="match status" value="1"/>
</dbReference>
<dbReference type="EMBL" id="UOFH01000170">
    <property type="protein sequence ID" value="VAW60998.1"/>
    <property type="molecule type" value="Genomic_DNA"/>
</dbReference>
<evidence type="ECO:0000256" key="1">
    <source>
        <dbReference type="ARBA" id="ARBA00001946"/>
    </source>
</evidence>
<protein>
    <submittedName>
        <fullName evidence="9">Adenylosuccinate synthetase</fullName>
        <ecNumber evidence="9">6.3.4.4</ecNumber>
    </submittedName>
</protein>
<dbReference type="InterPro" id="IPR042110">
    <property type="entry name" value="Adenylosuccinate_synth_dom2"/>
</dbReference>
<name>A0A3B0WY92_9ZZZZ</name>
<accession>A0A3B0WY92</accession>
<dbReference type="Gene3D" id="3.90.170.10">
    <property type="entry name" value="Adenylosuccinate Synthetase, subunit A, domain 3"/>
    <property type="match status" value="1"/>
</dbReference>
<dbReference type="InterPro" id="IPR001114">
    <property type="entry name" value="Adenylosuccinate_synthetase"/>
</dbReference>
<gene>
    <name evidence="9" type="ORF">MNBD_GAMMA08-1594</name>
</gene>
<dbReference type="PANTHER" id="PTHR11846">
    <property type="entry name" value="ADENYLOSUCCINATE SYNTHETASE"/>
    <property type="match status" value="1"/>
</dbReference>
<comment type="cofactor">
    <cofactor evidence="1">
        <name>Mg(2+)</name>
        <dbReference type="ChEBI" id="CHEBI:18420"/>
    </cofactor>
</comment>
<dbReference type="CDD" id="cd03108">
    <property type="entry name" value="AdSS"/>
    <property type="match status" value="1"/>
</dbReference>
<dbReference type="PROSITE" id="PS00513">
    <property type="entry name" value="ADENYLOSUCCIN_SYN_2"/>
    <property type="match status" value="1"/>
</dbReference>
<dbReference type="NCBIfam" id="NF002223">
    <property type="entry name" value="PRK01117.1"/>
    <property type="match status" value="1"/>
</dbReference>
<keyword evidence="6" id="KW-0658">Purine biosynthesis</keyword>
<evidence type="ECO:0000256" key="4">
    <source>
        <dbReference type="ARBA" id="ARBA00022723"/>
    </source>
</evidence>
<dbReference type="GO" id="GO:0004019">
    <property type="term" value="F:adenylosuccinate synthase activity"/>
    <property type="evidence" value="ECO:0007669"/>
    <property type="project" value="UniProtKB-EC"/>
</dbReference>
<dbReference type="GO" id="GO:0044208">
    <property type="term" value="P:'de novo' AMP biosynthetic process"/>
    <property type="evidence" value="ECO:0007669"/>
    <property type="project" value="TreeGrafter"/>
</dbReference>
<reference evidence="9" key="1">
    <citation type="submission" date="2018-06" db="EMBL/GenBank/DDBJ databases">
        <authorList>
            <person name="Zhirakovskaya E."/>
        </authorList>
    </citation>
    <scope>NUCLEOTIDE SEQUENCE</scope>
</reference>
<dbReference type="NCBIfam" id="TIGR00184">
    <property type="entry name" value="purA"/>
    <property type="match status" value="1"/>
</dbReference>
<evidence type="ECO:0000256" key="6">
    <source>
        <dbReference type="ARBA" id="ARBA00022755"/>
    </source>
</evidence>
<dbReference type="SUPFAM" id="SSF52540">
    <property type="entry name" value="P-loop containing nucleoside triphosphate hydrolases"/>
    <property type="match status" value="1"/>
</dbReference>
<dbReference type="GO" id="GO:0046040">
    <property type="term" value="P:IMP metabolic process"/>
    <property type="evidence" value="ECO:0007669"/>
    <property type="project" value="TreeGrafter"/>
</dbReference>
<dbReference type="FunFam" id="3.90.170.10:FF:000001">
    <property type="entry name" value="Adenylosuccinate synthetase"/>
    <property type="match status" value="1"/>
</dbReference>
<evidence type="ECO:0000256" key="3">
    <source>
        <dbReference type="ARBA" id="ARBA00022598"/>
    </source>
</evidence>
<proteinExistence type="inferred from homology"/>
<dbReference type="Gene3D" id="1.10.300.10">
    <property type="entry name" value="Adenylosuccinate Synthetase, subunit A, domain 2"/>
    <property type="match status" value="1"/>
</dbReference>
<dbReference type="PANTHER" id="PTHR11846:SF0">
    <property type="entry name" value="ADENYLOSUCCINATE SYNTHETASE"/>
    <property type="match status" value="1"/>
</dbReference>
<dbReference type="PROSITE" id="PS01266">
    <property type="entry name" value="ADENYLOSUCCIN_SYN_1"/>
    <property type="match status" value="1"/>
</dbReference>
<keyword evidence="8" id="KW-0342">GTP-binding</keyword>
<dbReference type="HAMAP" id="MF_00011">
    <property type="entry name" value="Adenylosucc_synth"/>
    <property type="match status" value="1"/>
</dbReference>
<evidence type="ECO:0000256" key="8">
    <source>
        <dbReference type="ARBA" id="ARBA00023134"/>
    </source>
</evidence>
<dbReference type="Pfam" id="PF00709">
    <property type="entry name" value="Adenylsucc_synt"/>
    <property type="match status" value="1"/>
</dbReference>
<dbReference type="SMART" id="SM00788">
    <property type="entry name" value="Adenylsucc_synt"/>
    <property type="match status" value="1"/>
</dbReference>
<evidence type="ECO:0000256" key="5">
    <source>
        <dbReference type="ARBA" id="ARBA00022741"/>
    </source>
</evidence>
<dbReference type="GO" id="GO:0046872">
    <property type="term" value="F:metal ion binding"/>
    <property type="evidence" value="ECO:0007669"/>
    <property type="project" value="UniProtKB-KW"/>
</dbReference>
<keyword evidence="7" id="KW-0460">Magnesium</keyword>
<dbReference type="GO" id="GO:0005525">
    <property type="term" value="F:GTP binding"/>
    <property type="evidence" value="ECO:0007669"/>
    <property type="project" value="UniProtKB-KW"/>
</dbReference>
<evidence type="ECO:0000256" key="7">
    <source>
        <dbReference type="ARBA" id="ARBA00022842"/>
    </source>
</evidence>
<dbReference type="InterPro" id="IPR018220">
    <property type="entry name" value="Adenylosuccin_syn_GTP-bd"/>
</dbReference>